<feature type="region of interest" description="Disordered" evidence="2">
    <location>
        <begin position="102"/>
        <end position="133"/>
    </location>
</feature>
<evidence type="ECO:0000256" key="1">
    <source>
        <dbReference type="SAM" id="Coils"/>
    </source>
</evidence>
<evidence type="ECO:0000313" key="3">
    <source>
        <dbReference type="EMBL" id="EKD12212.1"/>
    </source>
</evidence>
<dbReference type="Proteomes" id="UP000006753">
    <property type="component" value="Unassembled WGS sequence"/>
</dbReference>
<proteinExistence type="predicted"/>
<dbReference type="EMBL" id="JH921460">
    <property type="protein sequence ID" value="EKD12212.1"/>
    <property type="molecule type" value="Genomic_DNA"/>
</dbReference>
<accession>K1WJ53</accession>
<dbReference type="KEGG" id="mbe:MBM_09533"/>
<feature type="region of interest" description="Disordered" evidence="2">
    <location>
        <begin position="38"/>
        <end position="89"/>
    </location>
</feature>
<sequence>MPISSLAKTIEDWLEIAENLAMENSNRRVAPLAPMYIPTQMRQGNGTDNSTPATNGSNDMSTLKSQGKQRRAGESPTPSPSNVHNLTTPGKKLFAGIITGNKRAHADERSISEGMPADESGEIPTSQPSKKAKQLRDGEELVVIGCHSEEPCIAVYAKLKVPRPNAEPMTYIYTRKNQNFPKSDMDEQRWKDLIPPNRSVAIGKVTLSSVLFPKYIDELRTATNRRKLEIINEFLFAKESFEEHKDDEQHSASAARTRRVYDPEYILVGSHRQDSSAPVQAHIATHPVGSTPQISFIVSKNHGQPSKMDSSRRYIKDIGNVLFYPEFVKDTFNETINEILPRFTWKDTELIDRSEIDAESYTEGDGQACGSDDELTGTMVASRSYPGKSRDPISTQTLVEYDSESRALPRGGHAVDTPSNMDRSESWAVDLYDADDLPGFPTNLEKARIASMTAAALYDQQVRTYCRSLESQNSKLASERGALDDQRKALDLLRNDLQTREKVLNEQQAESNELAGEIKSWEEQKKRQESELKFQKDEVGKQVEENERLLRAVKQREEDFEARKNALTQRPQGIRAMGLATARPATPVRTLGAIQPVPTSPVLSIIIPKALVLETKTFWSSYTKIPPGEDNEGYYWRMANPKNINIRGKKYLETRFLLEISSETSVITNPKLAVEGKIVGQPLAFSEKELIQYEHMGRSKMVQKYGPKSFYYLDTLVLAVSITQVRPTFVTPNATYNKLCLQRLQPPSWPVPATRPVYGGVSDDDSDVISVPSVVKRPPPAEEGTAWKKFKVEEIGTMSKISVKTEGGSLKKKSIGKQSSIKDFFAKKTSLDLGP</sequence>
<dbReference type="OrthoDB" id="3561025at2759"/>
<gene>
    <name evidence="3" type="ORF">MBM_09533</name>
</gene>
<feature type="compositionally biased region" description="Polar residues" evidence="2">
    <location>
        <begin position="40"/>
        <end position="66"/>
    </location>
</feature>
<protein>
    <submittedName>
        <fullName evidence="3">Uncharacterized protein</fullName>
    </submittedName>
</protein>
<reference evidence="3 4" key="1">
    <citation type="journal article" date="2012" name="BMC Genomics">
        <title>Sequencing the genome of Marssonina brunnea reveals fungus-poplar co-evolution.</title>
        <authorList>
            <person name="Zhu S."/>
            <person name="Cao Y.-Z."/>
            <person name="Jiang C."/>
            <person name="Tan B.-Y."/>
            <person name="Wang Z."/>
            <person name="Feng S."/>
            <person name="Zhang L."/>
            <person name="Su X.-H."/>
            <person name="Brejova B."/>
            <person name="Vinar T."/>
            <person name="Xu M."/>
            <person name="Wang M.-X."/>
            <person name="Zhang S.-G."/>
            <person name="Huang M.-R."/>
            <person name="Wu R."/>
            <person name="Zhou Y."/>
        </authorList>
    </citation>
    <scope>NUCLEOTIDE SEQUENCE [LARGE SCALE GENOMIC DNA]</scope>
    <source>
        <strain evidence="3 4">MB_m1</strain>
    </source>
</reference>
<feature type="coiled-coil region" evidence="1">
    <location>
        <begin position="490"/>
        <end position="570"/>
    </location>
</feature>
<name>K1WJ53_MARBU</name>
<keyword evidence="4" id="KW-1185">Reference proteome</keyword>
<dbReference type="InParanoid" id="K1WJ53"/>
<evidence type="ECO:0000256" key="2">
    <source>
        <dbReference type="SAM" id="MobiDB-lite"/>
    </source>
</evidence>
<dbReference type="HOGENOM" id="CLU_340118_0_0_1"/>
<organism evidence="3 4">
    <name type="scientific">Marssonina brunnea f. sp. multigermtubi (strain MB_m1)</name>
    <name type="common">Marssonina leaf spot fungus</name>
    <dbReference type="NCBI Taxonomy" id="1072389"/>
    <lineage>
        <taxon>Eukaryota</taxon>
        <taxon>Fungi</taxon>
        <taxon>Dikarya</taxon>
        <taxon>Ascomycota</taxon>
        <taxon>Pezizomycotina</taxon>
        <taxon>Leotiomycetes</taxon>
        <taxon>Helotiales</taxon>
        <taxon>Drepanopezizaceae</taxon>
        <taxon>Drepanopeziza</taxon>
    </lineage>
</organism>
<dbReference type="AlphaFoldDB" id="K1WJ53"/>
<keyword evidence="1" id="KW-0175">Coiled coil</keyword>
<evidence type="ECO:0000313" key="4">
    <source>
        <dbReference type="Proteomes" id="UP000006753"/>
    </source>
</evidence>